<dbReference type="PANTHER" id="PTHR30034:SF6">
    <property type="entry name" value="YOP PROTEINS TRANSLOCATION PROTEIN Q"/>
    <property type="match status" value="1"/>
</dbReference>
<evidence type="ECO:0000256" key="2">
    <source>
        <dbReference type="ARBA" id="ARBA00004202"/>
    </source>
</evidence>
<accession>C4FHR1</accession>
<dbReference type="GO" id="GO:0050918">
    <property type="term" value="P:positive chemotaxis"/>
    <property type="evidence" value="ECO:0007669"/>
    <property type="project" value="TreeGrafter"/>
</dbReference>
<dbReference type="PANTHER" id="PTHR30034">
    <property type="entry name" value="FLAGELLAR MOTOR SWITCH PROTEIN FLIM"/>
    <property type="match status" value="1"/>
</dbReference>
<feature type="domain" description="Flagellar motor switch protein FliN-like C-terminal" evidence="11">
    <location>
        <begin position="243"/>
        <end position="313"/>
    </location>
</feature>
<dbReference type="InterPro" id="IPR001689">
    <property type="entry name" value="Flag_FliM"/>
</dbReference>
<dbReference type="InterPro" id="IPR001543">
    <property type="entry name" value="FliN-like_C"/>
</dbReference>
<comment type="similarity">
    <text evidence="3">Belongs to the FliM family.</text>
</comment>
<dbReference type="InterPro" id="IPR028976">
    <property type="entry name" value="CheC-like_sf"/>
</dbReference>
<keyword evidence="12" id="KW-0969">Cilium</keyword>
<dbReference type="AlphaFoldDB" id="C4FHR1"/>
<dbReference type="GO" id="GO:0009425">
    <property type="term" value="C:bacterial-type flagellum basal body"/>
    <property type="evidence" value="ECO:0007669"/>
    <property type="project" value="UniProtKB-SubCell"/>
</dbReference>
<keyword evidence="8" id="KW-0472">Membrane</keyword>
<evidence type="ECO:0000256" key="6">
    <source>
        <dbReference type="ARBA" id="ARBA00022500"/>
    </source>
</evidence>
<dbReference type="PRINTS" id="PR00955">
    <property type="entry name" value="FLGMOTORFLIM"/>
</dbReference>
<reference evidence="12 13" key="1">
    <citation type="submission" date="2009-04" db="EMBL/GenBank/DDBJ databases">
        <authorList>
            <person name="Reysenbach A.-L."/>
            <person name="Heidelberg J.F."/>
            <person name="Nelson W.C."/>
        </authorList>
    </citation>
    <scope>NUCLEOTIDE SEQUENCE [LARGE SCALE GENOMIC DNA]</scope>
    <source>
        <strain evidence="12 13">SS-5</strain>
    </source>
</reference>
<evidence type="ECO:0000256" key="7">
    <source>
        <dbReference type="ARBA" id="ARBA00022779"/>
    </source>
</evidence>
<keyword evidence="9" id="KW-0975">Bacterial flagellum</keyword>
<dbReference type="GO" id="GO:0005886">
    <property type="term" value="C:plasma membrane"/>
    <property type="evidence" value="ECO:0007669"/>
    <property type="project" value="UniProtKB-SubCell"/>
</dbReference>
<dbReference type="RefSeq" id="WP_007545472.1">
    <property type="nucleotide sequence ID" value="NZ_ABZS01000005.1"/>
</dbReference>
<dbReference type="InterPro" id="IPR036429">
    <property type="entry name" value="SpoA-like_sf"/>
</dbReference>
<protein>
    <recommendedName>
        <fullName evidence="4">Flagellar motor switch protein FliM</fullName>
    </recommendedName>
</protein>
<dbReference type="Proteomes" id="UP000005540">
    <property type="component" value="Unassembled WGS sequence"/>
</dbReference>
<comment type="subcellular location">
    <subcellularLocation>
        <location evidence="1">Bacterial flagellum basal body</location>
    </subcellularLocation>
    <subcellularLocation>
        <location evidence="2">Cell membrane</location>
        <topology evidence="2">Peripheral membrane protein</topology>
    </subcellularLocation>
</comment>
<keyword evidence="6" id="KW-0145">Chemotaxis</keyword>
<comment type="caution">
    <text evidence="12">The sequence shown here is derived from an EMBL/GenBank/DDBJ whole genome shotgun (WGS) entry which is preliminary data.</text>
</comment>
<evidence type="ECO:0000256" key="8">
    <source>
        <dbReference type="ARBA" id="ARBA00023136"/>
    </source>
</evidence>
<dbReference type="Pfam" id="PF01052">
    <property type="entry name" value="FliMN_C"/>
    <property type="match status" value="1"/>
</dbReference>
<dbReference type="Gene3D" id="3.40.1550.10">
    <property type="entry name" value="CheC-like"/>
    <property type="match status" value="1"/>
</dbReference>
<keyword evidence="13" id="KW-1185">Reference proteome</keyword>
<gene>
    <name evidence="12" type="primary">fliM</name>
    <name evidence="12" type="ORF">SULYE_0089</name>
</gene>
<dbReference type="Gene3D" id="2.30.330.10">
    <property type="entry name" value="SpoA-like"/>
    <property type="match status" value="1"/>
</dbReference>
<dbReference type="GO" id="GO:0003774">
    <property type="term" value="F:cytoskeletal motor activity"/>
    <property type="evidence" value="ECO:0007669"/>
    <property type="project" value="InterPro"/>
</dbReference>
<dbReference type="Pfam" id="PF02154">
    <property type="entry name" value="FliM"/>
    <property type="match status" value="1"/>
</dbReference>
<proteinExistence type="inferred from homology"/>
<dbReference type="GO" id="GO:0071978">
    <property type="term" value="P:bacterial-type flagellum-dependent swarming motility"/>
    <property type="evidence" value="ECO:0007669"/>
    <property type="project" value="TreeGrafter"/>
</dbReference>
<evidence type="ECO:0000256" key="5">
    <source>
        <dbReference type="ARBA" id="ARBA00022475"/>
    </source>
</evidence>
<evidence type="ECO:0000256" key="9">
    <source>
        <dbReference type="ARBA" id="ARBA00023143"/>
    </source>
</evidence>
<sequence>MSDFLSQDEIDALIGGGKSSLAAEEKIKEKPFDFSRLEKIQKGGFQGLEVLFEKWVKIFREEIRAEFPVVNMVSKGKIATMRFGDFIGKIPLPASYTIFNMKPLKDPSLLIIDSRVVFNLVSALFGGGARPFKIEGREFTKLEIRIIEKLVDIVLGSFEKIWKDIYPIEIERKSIEFNPILVRIVSHAEKVIVAEIMIDIEGLEVPLTFTFPQMLFLPIKDILFTDTFGSEVSPEWRKELIKKLLKVNLNLTLELDKFSVLVEEFLNYEVGTEIILNKKQSEELDLKVEDKVKFKASIGKLDKKFAAMITKIIKENGNGGNG</sequence>
<comment type="function">
    <text evidence="10">FliM is one of three proteins (FliG, FliN, FliM) that forms the rotor-mounted switch complex (C ring), located at the base of the basal body. This complex interacts with the CheY and CheZ chemotaxis proteins, in addition to contacting components of the motor that determine the direction of flagellar rotation.</text>
</comment>
<evidence type="ECO:0000256" key="1">
    <source>
        <dbReference type="ARBA" id="ARBA00004117"/>
    </source>
</evidence>
<keyword evidence="7" id="KW-0283">Flagellar rotation</keyword>
<organism evidence="12 13">
    <name type="scientific">Sulfurihydrogenibium yellowstonense SS-5</name>
    <dbReference type="NCBI Taxonomy" id="432331"/>
    <lineage>
        <taxon>Bacteria</taxon>
        <taxon>Pseudomonadati</taxon>
        <taxon>Aquificota</taxon>
        <taxon>Aquificia</taxon>
        <taxon>Aquificales</taxon>
        <taxon>Hydrogenothermaceae</taxon>
        <taxon>Sulfurihydrogenibium</taxon>
    </lineage>
</organism>
<evidence type="ECO:0000313" key="13">
    <source>
        <dbReference type="Proteomes" id="UP000005540"/>
    </source>
</evidence>
<dbReference type="SUPFAM" id="SSF101801">
    <property type="entry name" value="Surface presentation of antigens (SPOA)"/>
    <property type="match status" value="1"/>
</dbReference>
<evidence type="ECO:0000256" key="4">
    <source>
        <dbReference type="ARBA" id="ARBA00021898"/>
    </source>
</evidence>
<dbReference type="PIRSF" id="PIRSF002888">
    <property type="entry name" value="FliM"/>
    <property type="match status" value="1"/>
</dbReference>
<evidence type="ECO:0000256" key="3">
    <source>
        <dbReference type="ARBA" id="ARBA00011049"/>
    </source>
</evidence>
<evidence type="ECO:0000259" key="11">
    <source>
        <dbReference type="Pfam" id="PF01052"/>
    </source>
</evidence>
<dbReference type="CDD" id="cd17908">
    <property type="entry name" value="FliM"/>
    <property type="match status" value="1"/>
</dbReference>
<evidence type="ECO:0000313" key="12">
    <source>
        <dbReference type="EMBL" id="EEP61381.1"/>
    </source>
</evidence>
<keyword evidence="12" id="KW-0966">Cell projection</keyword>
<keyword evidence="12" id="KW-0282">Flagellum</keyword>
<dbReference type="SUPFAM" id="SSF103039">
    <property type="entry name" value="CheC-like"/>
    <property type="match status" value="1"/>
</dbReference>
<evidence type="ECO:0000256" key="10">
    <source>
        <dbReference type="ARBA" id="ARBA00025044"/>
    </source>
</evidence>
<name>C4FHR1_9AQUI</name>
<dbReference type="EMBL" id="ABZS01000005">
    <property type="protein sequence ID" value="EEP61381.1"/>
    <property type="molecule type" value="Genomic_DNA"/>
</dbReference>
<dbReference type="OrthoDB" id="9806941at2"/>
<keyword evidence="5" id="KW-1003">Cell membrane</keyword>